<dbReference type="SUPFAM" id="SSF50104">
    <property type="entry name" value="Translation proteins SH3-like domain"/>
    <property type="match status" value="1"/>
</dbReference>
<dbReference type="InterPro" id="IPR008991">
    <property type="entry name" value="Translation_prot_SH3-like_sf"/>
</dbReference>
<dbReference type="EMBL" id="LAZR01037556">
    <property type="protein sequence ID" value="KKL21894.1"/>
    <property type="molecule type" value="Genomic_DNA"/>
</dbReference>
<keyword evidence="3" id="KW-0804">Transcription</keyword>
<evidence type="ECO:0000256" key="2">
    <source>
        <dbReference type="ARBA" id="ARBA00023015"/>
    </source>
</evidence>
<keyword evidence="1" id="KW-0889">Transcription antitermination</keyword>
<evidence type="ECO:0000256" key="3">
    <source>
        <dbReference type="ARBA" id="ARBA00023163"/>
    </source>
</evidence>
<dbReference type="Pfam" id="PF02357">
    <property type="entry name" value="NusG"/>
    <property type="match status" value="1"/>
</dbReference>
<accession>A0A0F9BJ24</accession>
<gene>
    <name evidence="5" type="ORF">LCGC14_2440880</name>
</gene>
<dbReference type="SUPFAM" id="SSF82679">
    <property type="entry name" value="N-utilization substance G protein NusG, N-terminal domain"/>
    <property type="match status" value="1"/>
</dbReference>
<keyword evidence="2" id="KW-0805">Transcription regulation</keyword>
<dbReference type="GO" id="GO:0031564">
    <property type="term" value="P:transcription antitermination"/>
    <property type="evidence" value="ECO:0007669"/>
    <property type="project" value="UniProtKB-KW"/>
</dbReference>
<dbReference type="GO" id="GO:0006354">
    <property type="term" value="P:DNA-templated transcription elongation"/>
    <property type="evidence" value="ECO:0007669"/>
    <property type="project" value="InterPro"/>
</dbReference>
<organism evidence="5">
    <name type="scientific">marine sediment metagenome</name>
    <dbReference type="NCBI Taxonomy" id="412755"/>
    <lineage>
        <taxon>unclassified sequences</taxon>
        <taxon>metagenomes</taxon>
        <taxon>ecological metagenomes</taxon>
    </lineage>
</organism>
<evidence type="ECO:0000256" key="1">
    <source>
        <dbReference type="ARBA" id="ARBA00022814"/>
    </source>
</evidence>
<proteinExistence type="predicted"/>
<evidence type="ECO:0000259" key="4">
    <source>
        <dbReference type="Pfam" id="PF02357"/>
    </source>
</evidence>
<dbReference type="AlphaFoldDB" id="A0A0F9BJ24"/>
<dbReference type="InterPro" id="IPR006645">
    <property type="entry name" value="NGN-like_dom"/>
</dbReference>
<feature type="domain" description="NusG-like N-terminal" evidence="4">
    <location>
        <begin position="15"/>
        <end position="75"/>
    </location>
</feature>
<dbReference type="Gene3D" id="3.30.70.940">
    <property type="entry name" value="NusG, N-terminal domain"/>
    <property type="match status" value="1"/>
</dbReference>
<sequence length="174" mass="19654">MIPSLVTSVAEMQGTWWVAHTKARFEKAFAWDMHRKGIGYFLPMIERVRVSGGRKRWGMAPLFPSYVFICGSVEDRYTAMTTNRLCQTIEVPDQPGLAEELRFFEQALAGEAELDPYPFAVVGRRCRVIAGPMIGLEGTVVRRDKLARLVLEVSVLGQRASLEIDCDLLEPIDY</sequence>
<dbReference type="PANTHER" id="PTHR30265:SF4">
    <property type="entry name" value="KOW MOTIF FAMILY PROTEIN, EXPRESSED"/>
    <property type="match status" value="1"/>
</dbReference>
<dbReference type="InterPro" id="IPR036735">
    <property type="entry name" value="NGN_dom_sf"/>
</dbReference>
<reference evidence="5" key="1">
    <citation type="journal article" date="2015" name="Nature">
        <title>Complex archaea that bridge the gap between prokaryotes and eukaryotes.</title>
        <authorList>
            <person name="Spang A."/>
            <person name="Saw J.H."/>
            <person name="Jorgensen S.L."/>
            <person name="Zaremba-Niedzwiedzka K."/>
            <person name="Martijn J."/>
            <person name="Lind A.E."/>
            <person name="van Eijk R."/>
            <person name="Schleper C."/>
            <person name="Guy L."/>
            <person name="Ettema T.J."/>
        </authorList>
    </citation>
    <scope>NUCLEOTIDE SEQUENCE</scope>
</reference>
<dbReference type="InterPro" id="IPR043425">
    <property type="entry name" value="NusG-like"/>
</dbReference>
<name>A0A0F9BJ24_9ZZZZ</name>
<protein>
    <recommendedName>
        <fullName evidence="4">NusG-like N-terminal domain-containing protein</fullName>
    </recommendedName>
</protein>
<dbReference type="PANTHER" id="PTHR30265">
    <property type="entry name" value="RHO-INTERACTING TRANSCRIPTION TERMINATION FACTOR NUSG"/>
    <property type="match status" value="1"/>
</dbReference>
<evidence type="ECO:0000313" key="5">
    <source>
        <dbReference type="EMBL" id="KKL21894.1"/>
    </source>
</evidence>
<dbReference type="CDD" id="cd09895">
    <property type="entry name" value="NGN_SP_UpxY"/>
    <property type="match status" value="1"/>
</dbReference>
<comment type="caution">
    <text evidence="5">The sequence shown here is derived from an EMBL/GenBank/DDBJ whole genome shotgun (WGS) entry which is preliminary data.</text>
</comment>